<keyword evidence="12" id="KW-1185">Reference proteome</keyword>
<dbReference type="InterPro" id="IPR013083">
    <property type="entry name" value="Znf_RING/FYVE/PHD"/>
</dbReference>
<dbReference type="Pfam" id="PF13639">
    <property type="entry name" value="zf-RING_2"/>
    <property type="match status" value="1"/>
</dbReference>
<dbReference type="AlphaFoldDB" id="A0AAV6WNI7"/>
<keyword evidence="8" id="KW-0804">Transcription</keyword>
<dbReference type="SUPFAM" id="SSF57850">
    <property type="entry name" value="RING/U-box"/>
    <property type="match status" value="1"/>
</dbReference>
<evidence type="ECO:0000256" key="8">
    <source>
        <dbReference type="ARBA" id="ARBA00023163"/>
    </source>
</evidence>
<evidence type="ECO:0000256" key="3">
    <source>
        <dbReference type="ARBA" id="ARBA00022679"/>
    </source>
</evidence>
<dbReference type="GO" id="GO:0000209">
    <property type="term" value="P:protein polyubiquitination"/>
    <property type="evidence" value="ECO:0007669"/>
    <property type="project" value="TreeGrafter"/>
</dbReference>
<gene>
    <name evidence="11" type="ORF">BUALT_Bualt14G0072300</name>
</gene>
<dbReference type="Gene3D" id="3.30.40.10">
    <property type="entry name" value="Zinc/RING finger domain, C3HC4 (zinc finger)"/>
    <property type="match status" value="1"/>
</dbReference>
<keyword evidence="7" id="KW-0805">Transcription regulation</keyword>
<comment type="caution">
    <text evidence="11">The sequence shown here is derived from an EMBL/GenBank/DDBJ whole genome shotgun (WGS) entry which is preliminary data.</text>
</comment>
<evidence type="ECO:0000256" key="6">
    <source>
        <dbReference type="ARBA" id="ARBA00022833"/>
    </source>
</evidence>
<evidence type="ECO:0000313" key="12">
    <source>
        <dbReference type="Proteomes" id="UP000826271"/>
    </source>
</evidence>
<keyword evidence="6" id="KW-0862">Zinc</keyword>
<reference evidence="11" key="1">
    <citation type="submission" date="2019-10" db="EMBL/GenBank/DDBJ databases">
        <authorList>
            <person name="Zhang R."/>
            <person name="Pan Y."/>
            <person name="Wang J."/>
            <person name="Ma R."/>
            <person name="Yu S."/>
        </authorList>
    </citation>
    <scope>NUCLEOTIDE SEQUENCE</scope>
    <source>
        <strain evidence="11">LA-IB0</strain>
        <tissue evidence="11">Leaf</tissue>
    </source>
</reference>
<evidence type="ECO:0000256" key="7">
    <source>
        <dbReference type="ARBA" id="ARBA00023015"/>
    </source>
</evidence>
<dbReference type="PROSITE" id="PS00518">
    <property type="entry name" value="ZF_RING_1"/>
    <property type="match status" value="1"/>
</dbReference>
<dbReference type="EMBL" id="WHWC01000014">
    <property type="protein sequence ID" value="KAG8370002.1"/>
    <property type="molecule type" value="Genomic_DNA"/>
</dbReference>
<keyword evidence="4" id="KW-0479">Metal-binding</keyword>
<evidence type="ECO:0000256" key="5">
    <source>
        <dbReference type="ARBA" id="ARBA00022771"/>
    </source>
</evidence>
<evidence type="ECO:0000256" key="2">
    <source>
        <dbReference type="ARBA" id="ARBA00012483"/>
    </source>
</evidence>
<comment type="catalytic activity">
    <reaction evidence="1">
        <text>S-ubiquitinyl-[E2 ubiquitin-conjugating enzyme]-L-cysteine + [acceptor protein]-L-lysine = [E2 ubiquitin-conjugating enzyme]-L-cysteine + N(6)-ubiquitinyl-[acceptor protein]-L-lysine.</text>
        <dbReference type="EC" id="2.3.2.27"/>
    </reaction>
</comment>
<dbReference type="PANTHER" id="PTHR46077:SF1">
    <property type="entry name" value="TOP1 BINDING ARGININE_SERINE RICH PROTEIN, E3 UBIQUITIN LIGASE"/>
    <property type="match status" value="1"/>
</dbReference>
<dbReference type="PROSITE" id="PS50089">
    <property type="entry name" value="ZF_RING_2"/>
    <property type="match status" value="1"/>
</dbReference>
<feature type="domain" description="RING-type" evidence="10">
    <location>
        <begin position="13"/>
        <end position="54"/>
    </location>
</feature>
<dbReference type="PANTHER" id="PTHR46077">
    <property type="entry name" value="E3 UBIQUITIN-PROTEIN LIGASE TOPORS"/>
    <property type="match status" value="1"/>
</dbReference>
<evidence type="ECO:0000313" key="11">
    <source>
        <dbReference type="EMBL" id="KAG8370002.1"/>
    </source>
</evidence>
<dbReference type="SMART" id="SM00184">
    <property type="entry name" value="RING"/>
    <property type="match status" value="1"/>
</dbReference>
<dbReference type="EC" id="2.3.2.27" evidence="2"/>
<name>A0AAV6WNI7_9LAMI</name>
<protein>
    <recommendedName>
        <fullName evidence="2">RING-type E3 ubiquitin transferase</fullName>
        <ecNumber evidence="2">2.3.2.27</ecNumber>
    </recommendedName>
</protein>
<dbReference type="Proteomes" id="UP000826271">
    <property type="component" value="Unassembled WGS sequence"/>
</dbReference>
<dbReference type="GO" id="GO:0006513">
    <property type="term" value="P:protein monoubiquitination"/>
    <property type="evidence" value="ECO:0007669"/>
    <property type="project" value="TreeGrafter"/>
</dbReference>
<dbReference type="InterPro" id="IPR017907">
    <property type="entry name" value="Znf_RING_CS"/>
</dbReference>
<dbReference type="InterPro" id="IPR001841">
    <property type="entry name" value="Znf_RING"/>
</dbReference>
<organism evidence="11 12">
    <name type="scientific">Buddleja alternifolia</name>
    <dbReference type="NCBI Taxonomy" id="168488"/>
    <lineage>
        <taxon>Eukaryota</taxon>
        <taxon>Viridiplantae</taxon>
        <taxon>Streptophyta</taxon>
        <taxon>Embryophyta</taxon>
        <taxon>Tracheophyta</taxon>
        <taxon>Spermatophyta</taxon>
        <taxon>Magnoliopsida</taxon>
        <taxon>eudicotyledons</taxon>
        <taxon>Gunneridae</taxon>
        <taxon>Pentapetalae</taxon>
        <taxon>asterids</taxon>
        <taxon>lamiids</taxon>
        <taxon>Lamiales</taxon>
        <taxon>Scrophulariaceae</taxon>
        <taxon>Buddlejeae</taxon>
        <taxon>Buddleja</taxon>
    </lineage>
</organism>
<proteinExistence type="predicted"/>
<evidence type="ECO:0000256" key="4">
    <source>
        <dbReference type="ARBA" id="ARBA00022723"/>
    </source>
</evidence>
<dbReference type="GO" id="GO:0061630">
    <property type="term" value="F:ubiquitin protein ligase activity"/>
    <property type="evidence" value="ECO:0007669"/>
    <property type="project" value="UniProtKB-EC"/>
</dbReference>
<sequence length="277" mass="32484">MHRFADSVIGKRCPICLRGVEIRSAAILISCKHAYCIGCIRRWSDIKRNCPLCSANFTSWFSKINNKDFREEKLLPFGRGKTVRSVHRDEEVLLRRRRSQFFEQKRLIRRSRETTSVQSHARVLPRQRSFGVPSHESPDVTANRIRQWRASIYERRLKAVPLTSKNGLVQKIVGNNGSKEMILRRIEPWIQRELQAVLGDPDPTIIVHVATSLFISRYEKKHENFRGQIGVEDDFLAPLRPFLHEQTEIFWHELRCFAESSFSMETYDTVVEYKEVN</sequence>
<evidence type="ECO:0000256" key="9">
    <source>
        <dbReference type="PROSITE-ProRule" id="PRU00175"/>
    </source>
</evidence>
<keyword evidence="5 9" id="KW-0863">Zinc-finger</keyword>
<evidence type="ECO:0000256" key="1">
    <source>
        <dbReference type="ARBA" id="ARBA00000900"/>
    </source>
</evidence>
<dbReference type="GO" id="GO:0008270">
    <property type="term" value="F:zinc ion binding"/>
    <property type="evidence" value="ECO:0007669"/>
    <property type="project" value="UniProtKB-KW"/>
</dbReference>
<accession>A0AAV6WNI7</accession>
<keyword evidence="3" id="KW-0808">Transferase</keyword>
<evidence type="ECO:0000259" key="10">
    <source>
        <dbReference type="PROSITE" id="PS50089"/>
    </source>
</evidence>